<reference evidence="14 15" key="1">
    <citation type="journal article" date="2015" name="Genome Announc.">
        <title>Expanding the biotechnology potential of lactobacilli through comparative genomics of 213 strains and associated genera.</title>
        <authorList>
            <person name="Sun Z."/>
            <person name="Harris H.M."/>
            <person name="McCann A."/>
            <person name="Guo C."/>
            <person name="Argimon S."/>
            <person name="Zhang W."/>
            <person name="Yang X."/>
            <person name="Jeffery I.B."/>
            <person name="Cooney J.C."/>
            <person name="Kagawa T.F."/>
            <person name="Liu W."/>
            <person name="Song Y."/>
            <person name="Salvetti E."/>
            <person name="Wrobel A."/>
            <person name="Rasinkangas P."/>
            <person name="Parkhill J."/>
            <person name="Rea M.C."/>
            <person name="O'Sullivan O."/>
            <person name="Ritari J."/>
            <person name="Douillard F.P."/>
            <person name="Paul Ross R."/>
            <person name="Yang R."/>
            <person name="Briner A.E."/>
            <person name="Felis G.E."/>
            <person name="de Vos W.M."/>
            <person name="Barrangou R."/>
            <person name="Klaenhammer T.R."/>
            <person name="Caufield P.W."/>
            <person name="Cui Y."/>
            <person name="Zhang H."/>
            <person name="O'Toole P.W."/>
        </authorList>
    </citation>
    <scope>NUCLEOTIDE SEQUENCE [LARGE SCALE GENOMIC DNA]</scope>
    <source>
        <strain evidence="14 15">DSM 20335</strain>
    </source>
</reference>
<feature type="transmembrane region" description="Helical" evidence="13">
    <location>
        <begin position="43"/>
        <end position="62"/>
    </location>
</feature>
<accession>A0A0R2BFD4</accession>
<keyword evidence="6" id="KW-0631">Potassium channel</keyword>
<evidence type="ECO:0000256" key="4">
    <source>
        <dbReference type="ARBA" id="ARBA00022538"/>
    </source>
</evidence>
<keyword evidence="10 13" id="KW-0472">Membrane</keyword>
<evidence type="ECO:0000256" key="7">
    <source>
        <dbReference type="ARBA" id="ARBA00022958"/>
    </source>
</evidence>
<evidence type="ECO:0000313" key="15">
    <source>
        <dbReference type="Proteomes" id="UP000051813"/>
    </source>
</evidence>
<keyword evidence="5 13" id="KW-0812">Transmembrane</keyword>
<keyword evidence="8 13" id="KW-1133">Transmembrane helix</keyword>
<comment type="catalytic activity">
    <reaction evidence="12">
        <text>K(+)(in) = K(+)(out)</text>
        <dbReference type="Rhea" id="RHEA:29463"/>
        <dbReference type="ChEBI" id="CHEBI:29103"/>
    </reaction>
</comment>
<dbReference type="GO" id="GO:0005267">
    <property type="term" value="F:potassium channel activity"/>
    <property type="evidence" value="ECO:0007669"/>
    <property type="project" value="UniProtKB-KW"/>
</dbReference>
<comment type="similarity">
    <text evidence="2">Belongs to the TMEM175 family.</text>
</comment>
<evidence type="ECO:0000256" key="9">
    <source>
        <dbReference type="ARBA" id="ARBA00023065"/>
    </source>
</evidence>
<evidence type="ECO:0000256" key="6">
    <source>
        <dbReference type="ARBA" id="ARBA00022826"/>
    </source>
</evidence>
<dbReference type="GO" id="GO:0015252">
    <property type="term" value="F:proton channel activity"/>
    <property type="evidence" value="ECO:0007669"/>
    <property type="project" value="InterPro"/>
</dbReference>
<feature type="transmembrane region" description="Helical" evidence="13">
    <location>
        <begin position="162"/>
        <end position="195"/>
    </location>
</feature>
<evidence type="ECO:0000256" key="5">
    <source>
        <dbReference type="ARBA" id="ARBA00022692"/>
    </source>
</evidence>
<evidence type="ECO:0000256" key="12">
    <source>
        <dbReference type="ARBA" id="ARBA00034430"/>
    </source>
</evidence>
<dbReference type="AlphaFoldDB" id="A0A0R2BFD4"/>
<dbReference type="PANTHER" id="PTHR31462">
    <property type="entry name" value="ENDOSOMAL/LYSOSOMAL POTASSIUM CHANNEL TMEM175"/>
    <property type="match status" value="1"/>
</dbReference>
<keyword evidence="3" id="KW-0813">Transport</keyword>
<gene>
    <name evidence="14" type="ORF">FC84_GL001172</name>
</gene>
<evidence type="ECO:0000256" key="8">
    <source>
        <dbReference type="ARBA" id="ARBA00022989"/>
    </source>
</evidence>
<dbReference type="PANTHER" id="PTHR31462:SF5">
    <property type="entry name" value="ENDOSOMAL_LYSOSOMAL PROTON CHANNEL TMEM175"/>
    <property type="match status" value="1"/>
</dbReference>
<feature type="transmembrane region" description="Helical" evidence="13">
    <location>
        <begin position="114"/>
        <end position="135"/>
    </location>
</feature>
<name>A0A0R2BFD4_9LACO</name>
<keyword evidence="7" id="KW-0630">Potassium</keyword>
<comment type="subcellular location">
    <subcellularLocation>
        <location evidence="1">Membrane</location>
        <topology evidence="1">Multi-pass membrane protein</topology>
    </subcellularLocation>
</comment>
<evidence type="ECO:0000256" key="2">
    <source>
        <dbReference type="ARBA" id="ARBA00006920"/>
    </source>
</evidence>
<feature type="transmembrane region" description="Helical" evidence="13">
    <location>
        <begin position="82"/>
        <end position="102"/>
    </location>
</feature>
<evidence type="ECO:0000256" key="1">
    <source>
        <dbReference type="ARBA" id="ARBA00004141"/>
    </source>
</evidence>
<dbReference type="Pfam" id="PF06736">
    <property type="entry name" value="TMEM175"/>
    <property type="match status" value="1"/>
</dbReference>
<dbReference type="RefSeq" id="WP_057757653.1">
    <property type="nucleotide sequence ID" value="NZ_AYYK01000022.1"/>
</dbReference>
<organism evidence="14 15">
    <name type="scientific">Lapidilactobacillus dextrinicus DSM 20335</name>
    <dbReference type="NCBI Taxonomy" id="1423738"/>
    <lineage>
        <taxon>Bacteria</taxon>
        <taxon>Bacillati</taxon>
        <taxon>Bacillota</taxon>
        <taxon>Bacilli</taxon>
        <taxon>Lactobacillales</taxon>
        <taxon>Lactobacillaceae</taxon>
        <taxon>Lapidilactobacillus</taxon>
    </lineage>
</organism>
<keyword evidence="4" id="KW-0633">Potassium transport</keyword>
<dbReference type="GO" id="GO:0016020">
    <property type="term" value="C:membrane"/>
    <property type="evidence" value="ECO:0007669"/>
    <property type="project" value="UniProtKB-SubCell"/>
</dbReference>
<keyword evidence="9" id="KW-0406">Ion transport</keyword>
<feature type="transmembrane region" description="Helical" evidence="13">
    <location>
        <begin position="6"/>
        <end position="23"/>
    </location>
</feature>
<dbReference type="PATRIC" id="fig|1423738.3.peg.1185"/>
<evidence type="ECO:0000256" key="10">
    <source>
        <dbReference type="ARBA" id="ARBA00023136"/>
    </source>
</evidence>
<dbReference type="Proteomes" id="UP000051813">
    <property type="component" value="Unassembled WGS sequence"/>
</dbReference>
<sequence length="222" mass="25580">MSISRFQAFSDGIFAILITILVLQFQVPDYQVGHLGQALINQWPILLSYAFSYFYVGTLWLFHHDFFGLFKKIDRNMNVINLILLFVITLIDYPMSLVANTLTTMNRTDLKVALIVYDVVALIASAMFFVIYRYLHEHPELRNKKVNTDFYERVEYDPIRSVAIYFAAIIVTLFSNSLGGILLGCGIIFHFYAYVRLNATIKKYHEKALIENAAANVARKQN</sequence>
<dbReference type="EMBL" id="AYYK01000022">
    <property type="protein sequence ID" value="KRM78349.1"/>
    <property type="molecule type" value="Genomic_DNA"/>
</dbReference>
<dbReference type="InterPro" id="IPR010617">
    <property type="entry name" value="TMEM175-like"/>
</dbReference>
<protein>
    <submittedName>
        <fullName evidence="14">Hypothetical membrane protein, duf1211 family</fullName>
    </submittedName>
</protein>
<keyword evidence="11" id="KW-0407">Ion channel</keyword>
<evidence type="ECO:0000313" key="14">
    <source>
        <dbReference type="EMBL" id="KRM78349.1"/>
    </source>
</evidence>
<keyword evidence="15" id="KW-1185">Reference proteome</keyword>
<dbReference type="OrthoDB" id="7626281at2"/>
<proteinExistence type="inferred from homology"/>
<evidence type="ECO:0000256" key="13">
    <source>
        <dbReference type="SAM" id="Phobius"/>
    </source>
</evidence>
<evidence type="ECO:0000256" key="11">
    <source>
        <dbReference type="ARBA" id="ARBA00023303"/>
    </source>
</evidence>
<evidence type="ECO:0000256" key="3">
    <source>
        <dbReference type="ARBA" id="ARBA00022448"/>
    </source>
</evidence>
<comment type="caution">
    <text evidence="14">The sequence shown here is derived from an EMBL/GenBank/DDBJ whole genome shotgun (WGS) entry which is preliminary data.</text>
</comment>